<dbReference type="PANTHER" id="PTHR10900">
    <property type="entry name" value="PERIOSTIN-RELATED"/>
    <property type="match status" value="1"/>
</dbReference>
<dbReference type="InterPro" id="IPR036378">
    <property type="entry name" value="FAS1_dom_sf"/>
</dbReference>
<keyword evidence="2" id="KW-0472">Membrane</keyword>
<dbReference type="PROSITE" id="PS50213">
    <property type="entry name" value="FAS1"/>
    <property type="match status" value="2"/>
</dbReference>
<dbReference type="SMART" id="SM00554">
    <property type="entry name" value="FAS1"/>
    <property type="match status" value="2"/>
</dbReference>
<dbReference type="InterPro" id="IPR050904">
    <property type="entry name" value="Adhesion/Biosynth-related"/>
</dbReference>
<organism evidence="6 7">
    <name type="scientific">Hirsutella minnesotensis 3608</name>
    <dbReference type="NCBI Taxonomy" id="1043627"/>
    <lineage>
        <taxon>Eukaryota</taxon>
        <taxon>Fungi</taxon>
        <taxon>Dikarya</taxon>
        <taxon>Ascomycota</taxon>
        <taxon>Pezizomycotina</taxon>
        <taxon>Sordariomycetes</taxon>
        <taxon>Hypocreomycetidae</taxon>
        <taxon>Hypocreales</taxon>
        <taxon>Ophiocordycipitaceae</taxon>
        <taxon>Hirsutella</taxon>
    </lineage>
</organism>
<dbReference type="InterPro" id="IPR000782">
    <property type="entry name" value="FAS1_domain"/>
</dbReference>
<evidence type="ECO:0000259" key="4">
    <source>
        <dbReference type="PROSITE" id="PS50213"/>
    </source>
</evidence>
<feature type="compositionally biased region" description="Low complexity" evidence="1">
    <location>
        <begin position="329"/>
        <end position="345"/>
    </location>
</feature>
<evidence type="ECO:0000256" key="2">
    <source>
        <dbReference type="SAM" id="Phobius"/>
    </source>
</evidence>
<dbReference type="Gene3D" id="2.30.180.10">
    <property type="entry name" value="FAS1 domain"/>
    <property type="match status" value="2"/>
</dbReference>
<feature type="chain" id="PRO_5007403744" description="FAS1 domain-containing protein" evidence="3">
    <location>
        <begin position="23"/>
        <end position="372"/>
    </location>
</feature>
<reference evidence="6 7" key="1">
    <citation type="journal article" date="2014" name="Genome Biol. Evol.">
        <title>Comparative genomics and transcriptomics analyses reveal divergent lifestyle features of nematode endoparasitic fungus Hirsutella minnesotensis.</title>
        <authorList>
            <person name="Lai Y."/>
            <person name="Liu K."/>
            <person name="Zhang X."/>
            <person name="Zhang X."/>
            <person name="Li K."/>
            <person name="Wang N."/>
            <person name="Shu C."/>
            <person name="Wu Y."/>
            <person name="Wang C."/>
            <person name="Bushley K.E."/>
            <person name="Xiang M."/>
            <person name="Liu X."/>
        </authorList>
    </citation>
    <scope>NUCLEOTIDE SEQUENCE [LARGE SCALE GENOMIC DNA]</scope>
    <source>
        <strain evidence="6 7">3608</strain>
    </source>
</reference>
<keyword evidence="7" id="KW-1185">Reference proteome</keyword>
<evidence type="ECO:0000313" key="7">
    <source>
        <dbReference type="Proteomes" id="UP000054481"/>
    </source>
</evidence>
<dbReference type="GO" id="GO:0016236">
    <property type="term" value="P:macroautophagy"/>
    <property type="evidence" value="ECO:0007669"/>
    <property type="project" value="TreeGrafter"/>
</dbReference>
<feature type="compositionally biased region" description="Low complexity" evidence="1">
    <location>
        <begin position="309"/>
        <end position="320"/>
    </location>
</feature>
<protein>
    <recommendedName>
        <fullName evidence="4">FAS1 domain-containing protein</fullName>
    </recommendedName>
</protein>
<feature type="transmembrane region" description="Helical" evidence="2">
    <location>
        <begin position="352"/>
        <end position="369"/>
    </location>
</feature>
<feature type="domain" description="FAS1" evidence="4">
    <location>
        <begin position="22"/>
        <end position="172"/>
    </location>
</feature>
<dbReference type="Proteomes" id="UP000054481">
    <property type="component" value="Unassembled WGS sequence"/>
</dbReference>
<name>A0A0F7ZK89_9HYPO</name>
<dbReference type="FunFam" id="2.30.180.10:FF:000032">
    <property type="entry name" value="Fasciclin domain-containing protein, putative"/>
    <property type="match status" value="1"/>
</dbReference>
<evidence type="ECO:0000313" key="6">
    <source>
        <dbReference type="EMBL" id="KJZ70320.1"/>
    </source>
</evidence>
<evidence type="ECO:0000313" key="5">
    <source>
        <dbReference type="EMBL" id="KJZ68209.1"/>
    </source>
</evidence>
<feature type="signal peptide" evidence="3">
    <location>
        <begin position="1"/>
        <end position="22"/>
    </location>
</feature>
<dbReference type="PANTHER" id="PTHR10900:SF77">
    <property type="entry name" value="FI19380P1"/>
    <property type="match status" value="1"/>
</dbReference>
<keyword evidence="2" id="KW-1133">Transmembrane helix</keyword>
<feature type="region of interest" description="Disordered" evidence="1">
    <location>
        <begin position="305"/>
        <end position="345"/>
    </location>
</feature>
<evidence type="ECO:0000256" key="1">
    <source>
        <dbReference type="SAM" id="MobiDB-lite"/>
    </source>
</evidence>
<dbReference type="OrthoDB" id="286301at2759"/>
<dbReference type="EMBL" id="KQ030976">
    <property type="protein sequence ID" value="KJZ68209.1"/>
    <property type="molecule type" value="Genomic_DNA"/>
</dbReference>
<dbReference type="GO" id="GO:0000329">
    <property type="term" value="C:fungal-type vacuole membrane"/>
    <property type="evidence" value="ECO:0007669"/>
    <property type="project" value="TreeGrafter"/>
</dbReference>
<dbReference type="Pfam" id="PF02469">
    <property type="entry name" value="Fasciclin"/>
    <property type="match status" value="2"/>
</dbReference>
<accession>A0A0F7ZK89</accession>
<keyword evidence="2" id="KW-0812">Transmembrane</keyword>
<feature type="domain" description="FAS1" evidence="4">
    <location>
        <begin position="168"/>
        <end position="301"/>
    </location>
</feature>
<gene>
    <name evidence="6" type="ORF">HIM_10288</name>
    <name evidence="5" type="ORF">HIM_12396</name>
</gene>
<sequence>MKSLSLSSAALVAAALLHTAVSQPLNEVLARENNTLSTLNALLQKQPQLVSSLTSARNITVIAPNNDAFNELLQNQNVAGRVNSDPSFVRDLLMYHVINGTFRSSNFSTEPTFAKTLLTNPASTNVTGGQVVNVQSNNNTVTIANAYKAVAQVVKADVEFDGGVVHVVDSVLEIPRSLVDTTTQANLTDLQAALTRANLVNTLAQSRDITVFAPNNAAFQAIASTAQNLSVEDLQSVLSYHVVPGVAYSTIITNGTVKSLEGSNLNLTVEDNGSIFVNGVHVVTPDVLIKNGVLHIVDTVLMSKDDSGNDNSTSSNPTSTSGGGGSSGATGTSTSGGSSSPTGSAASASTKASAFMALTIAFGIVAMFMNGM</sequence>
<evidence type="ECO:0000256" key="3">
    <source>
        <dbReference type="SAM" id="SignalP"/>
    </source>
</evidence>
<keyword evidence="3" id="KW-0732">Signal</keyword>
<proteinExistence type="predicted"/>
<dbReference type="SUPFAM" id="SSF82153">
    <property type="entry name" value="FAS1 domain"/>
    <property type="match status" value="2"/>
</dbReference>
<dbReference type="EMBL" id="KQ030633">
    <property type="protein sequence ID" value="KJZ70320.1"/>
    <property type="molecule type" value="Genomic_DNA"/>
</dbReference>
<dbReference type="AlphaFoldDB" id="A0A0F7ZK89"/>